<name>A0A6J5SU11_9CAUD</name>
<accession>A0A6J5SU11</accession>
<dbReference type="EMBL" id="LR797460">
    <property type="protein sequence ID" value="CAB4218556.1"/>
    <property type="molecule type" value="Genomic_DNA"/>
</dbReference>
<gene>
    <name evidence="1" type="ORF">UFOVP1596_28</name>
</gene>
<organism evidence="1">
    <name type="scientific">uncultured Caudovirales phage</name>
    <dbReference type="NCBI Taxonomy" id="2100421"/>
    <lineage>
        <taxon>Viruses</taxon>
        <taxon>Duplodnaviria</taxon>
        <taxon>Heunggongvirae</taxon>
        <taxon>Uroviricota</taxon>
        <taxon>Caudoviricetes</taxon>
        <taxon>Peduoviridae</taxon>
        <taxon>Maltschvirus</taxon>
        <taxon>Maltschvirus maltsch</taxon>
    </lineage>
</organism>
<sequence>MKFITTSYSLEEYEALKRFEDHMASFIREVNERLGEKIDRLELKINAGIAKMRFDMHRLEHSIK</sequence>
<protein>
    <submittedName>
        <fullName evidence="1">Uncharacterized protein</fullName>
    </submittedName>
</protein>
<evidence type="ECO:0000313" key="1">
    <source>
        <dbReference type="EMBL" id="CAB4218556.1"/>
    </source>
</evidence>
<reference evidence="1" key="1">
    <citation type="submission" date="2020-05" db="EMBL/GenBank/DDBJ databases">
        <authorList>
            <person name="Chiriac C."/>
            <person name="Salcher M."/>
            <person name="Ghai R."/>
            <person name="Kavagutti S V."/>
        </authorList>
    </citation>
    <scope>NUCLEOTIDE SEQUENCE</scope>
</reference>
<proteinExistence type="predicted"/>